<sequence length="280" mass="31669">MSRHSSRPAAPIITLYDLKSASPQPWAPNIWRIRFILNYKRLRYHTVWVEFPDVEATLRAIGAPPSSVKSDGRPIYTLPVVVDPTRNPRAPHILANTNNIAEYLEASYPARPVFPESTRALQTLFVHYIQEVFVKPLLPIMVPLSHQSLPERSQSHFRGGGAPGYPAGSFQMLPPGPQREQAWRAVKEQFDFLSVILDKNAGDGDGIVACGHEVSYTDFALCSVLIWIQRMAAQDGWMRIREWNGGRWTPLQMDPTLNQIEIHLIPRVGGPKSFEIWESI</sequence>
<evidence type="ECO:0000313" key="3">
    <source>
        <dbReference type="Proteomes" id="UP001221757"/>
    </source>
</evidence>
<name>A0AAD7MCX3_MYCRO</name>
<organism evidence="2 3">
    <name type="scientific">Mycena rosella</name>
    <name type="common">Pink bonnet</name>
    <name type="synonym">Agaricus rosellus</name>
    <dbReference type="NCBI Taxonomy" id="1033263"/>
    <lineage>
        <taxon>Eukaryota</taxon>
        <taxon>Fungi</taxon>
        <taxon>Dikarya</taxon>
        <taxon>Basidiomycota</taxon>
        <taxon>Agaricomycotina</taxon>
        <taxon>Agaricomycetes</taxon>
        <taxon>Agaricomycetidae</taxon>
        <taxon>Agaricales</taxon>
        <taxon>Marasmiineae</taxon>
        <taxon>Mycenaceae</taxon>
        <taxon>Mycena</taxon>
    </lineage>
</organism>
<gene>
    <name evidence="2" type="ORF">B0H17DRAFT_1324247</name>
</gene>
<dbReference type="InterPro" id="IPR004045">
    <property type="entry name" value="Glutathione_S-Trfase_N"/>
</dbReference>
<proteinExistence type="predicted"/>
<accession>A0AAD7MCX3</accession>
<feature type="domain" description="GST N-terminal" evidence="1">
    <location>
        <begin position="17"/>
        <end position="112"/>
    </location>
</feature>
<dbReference type="Proteomes" id="UP001221757">
    <property type="component" value="Unassembled WGS sequence"/>
</dbReference>
<evidence type="ECO:0000259" key="1">
    <source>
        <dbReference type="PROSITE" id="PS50404"/>
    </source>
</evidence>
<dbReference type="EMBL" id="JARKIE010000001">
    <property type="protein sequence ID" value="KAJ7710555.1"/>
    <property type="molecule type" value="Genomic_DNA"/>
</dbReference>
<dbReference type="SUPFAM" id="SSF52833">
    <property type="entry name" value="Thioredoxin-like"/>
    <property type="match status" value="1"/>
</dbReference>
<dbReference type="InterPro" id="IPR036249">
    <property type="entry name" value="Thioredoxin-like_sf"/>
</dbReference>
<dbReference type="Gene3D" id="1.20.1050.10">
    <property type="match status" value="1"/>
</dbReference>
<dbReference type="Gene3D" id="3.40.30.10">
    <property type="entry name" value="Glutaredoxin"/>
    <property type="match status" value="1"/>
</dbReference>
<protein>
    <recommendedName>
        <fullName evidence="1">GST N-terminal domain-containing protein</fullName>
    </recommendedName>
</protein>
<reference evidence="2" key="1">
    <citation type="submission" date="2023-03" db="EMBL/GenBank/DDBJ databases">
        <title>Massive genome expansion in bonnet fungi (Mycena s.s.) driven by repeated elements and novel gene families across ecological guilds.</title>
        <authorList>
            <consortium name="Lawrence Berkeley National Laboratory"/>
            <person name="Harder C.B."/>
            <person name="Miyauchi S."/>
            <person name="Viragh M."/>
            <person name="Kuo A."/>
            <person name="Thoen E."/>
            <person name="Andreopoulos B."/>
            <person name="Lu D."/>
            <person name="Skrede I."/>
            <person name="Drula E."/>
            <person name="Henrissat B."/>
            <person name="Morin E."/>
            <person name="Kohler A."/>
            <person name="Barry K."/>
            <person name="LaButti K."/>
            <person name="Morin E."/>
            <person name="Salamov A."/>
            <person name="Lipzen A."/>
            <person name="Mereny Z."/>
            <person name="Hegedus B."/>
            <person name="Baldrian P."/>
            <person name="Stursova M."/>
            <person name="Weitz H."/>
            <person name="Taylor A."/>
            <person name="Grigoriev I.V."/>
            <person name="Nagy L.G."/>
            <person name="Martin F."/>
            <person name="Kauserud H."/>
        </authorList>
    </citation>
    <scope>NUCLEOTIDE SEQUENCE</scope>
    <source>
        <strain evidence="2">CBHHK067</strain>
    </source>
</reference>
<dbReference type="AlphaFoldDB" id="A0AAD7MCX3"/>
<dbReference type="PROSITE" id="PS50404">
    <property type="entry name" value="GST_NTER"/>
    <property type="match status" value="1"/>
</dbReference>
<comment type="caution">
    <text evidence="2">The sequence shown here is derived from an EMBL/GenBank/DDBJ whole genome shotgun (WGS) entry which is preliminary data.</text>
</comment>
<keyword evidence="3" id="KW-1185">Reference proteome</keyword>
<dbReference type="Pfam" id="PF22041">
    <property type="entry name" value="GST_C_7"/>
    <property type="match status" value="1"/>
</dbReference>
<dbReference type="InterPro" id="IPR054416">
    <property type="entry name" value="GST_UstS-like_C"/>
</dbReference>
<dbReference type="Pfam" id="PF13409">
    <property type="entry name" value="GST_N_2"/>
    <property type="match status" value="1"/>
</dbReference>
<evidence type="ECO:0000313" key="2">
    <source>
        <dbReference type="EMBL" id="KAJ7710555.1"/>
    </source>
</evidence>